<keyword evidence="3" id="KW-1185">Reference proteome</keyword>
<dbReference type="HOGENOM" id="CLU_1979786_0_0_5"/>
<feature type="region of interest" description="Disordered" evidence="1">
    <location>
        <begin position="106"/>
        <end position="126"/>
    </location>
</feature>
<evidence type="ECO:0000313" key="2">
    <source>
        <dbReference type="EMBL" id="CCM78318.1"/>
    </source>
</evidence>
<evidence type="ECO:0000256" key="1">
    <source>
        <dbReference type="SAM" id="MobiDB-lite"/>
    </source>
</evidence>
<name>K0PWZ6_9HYPH</name>
<dbReference type="AlphaFoldDB" id="K0PWZ6"/>
<proteinExistence type="predicted"/>
<organism evidence="2 3">
    <name type="scientific">Rhizobium mesoamericanum STM3625</name>
    <dbReference type="NCBI Taxonomy" id="1211777"/>
    <lineage>
        <taxon>Bacteria</taxon>
        <taxon>Pseudomonadati</taxon>
        <taxon>Pseudomonadota</taxon>
        <taxon>Alphaproteobacteria</taxon>
        <taxon>Hyphomicrobiales</taxon>
        <taxon>Rhizobiaceae</taxon>
        <taxon>Rhizobium/Agrobacterium group</taxon>
        <taxon>Rhizobium</taxon>
    </lineage>
</organism>
<comment type="caution">
    <text evidence="2">The sequence shown here is derived from an EMBL/GenBank/DDBJ whole genome shotgun (WGS) entry which is preliminary data.</text>
</comment>
<sequence length="126" mass="13716">MPRFVVSAENPDAMQYFLLNPSAIHRSRSSSTDDKYIQQFTIISNGRLACGGRAEQADALSLSKVSPRMPKLYRIAINDFANTEFMSIVRCSVVLMTYCNANGGARTCRSQSGSGRDTPPASTTLG</sequence>
<feature type="compositionally biased region" description="Polar residues" evidence="1">
    <location>
        <begin position="108"/>
        <end position="126"/>
    </location>
</feature>
<gene>
    <name evidence="2" type="ORF">BN77_p10980</name>
</gene>
<evidence type="ECO:0000313" key="3">
    <source>
        <dbReference type="Proteomes" id="UP000009319"/>
    </source>
</evidence>
<reference evidence="2 3" key="1">
    <citation type="journal article" date="2013" name="Genome Announc.">
        <title>Draft Genome Sequence of Rhizobium mesoamericanum STM3625, a Nitrogen-Fixing Symbiont of Mimosa pudica Isolated in French Guiana (South America).</title>
        <authorList>
            <person name="Moulin L."/>
            <person name="Mornico D."/>
            <person name="Melkonian R."/>
            <person name="Klonowska A."/>
        </authorList>
    </citation>
    <scope>NUCLEOTIDE SEQUENCE [LARGE SCALE GENOMIC DNA]</scope>
    <source>
        <strain evidence="2 3">STM3625</strain>
    </source>
</reference>
<protein>
    <submittedName>
        <fullName evidence="2">Uncharacterized protein</fullName>
    </submittedName>
</protein>
<dbReference type="EMBL" id="CANI01000037">
    <property type="protein sequence ID" value="CCM78318.1"/>
    <property type="molecule type" value="Genomic_DNA"/>
</dbReference>
<dbReference type="STRING" id="1211777.BN77_p10980"/>
<accession>K0PWZ6</accession>
<dbReference type="Proteomes" id="UP000009319">
    <property type="component" value="Unassembled WGS sequence"/>
</dbReference>